<comment type="similarity">
    <text evidence="1">Belongs to the short-chain dehydrogenases/reductases (SDR) family.</text>
</comment>
<protein>
    <recommendedName>
        <fullName evidence="4">Short-chain dehydrogenase/reductase SDR</fullName>
    </recommendedName>
</protein>
<evidence type="ECO:0000313" key="3">
    <source>
        <dbReference type="EMBL" id="SVD73625.1"/>
    </source>
</evidence>
<dbReference type="Pfam" id="PF00106">
    <property type="entry name" value="adh_short"/>
    <property type="match status" value="1"/>
</dbReference>
<feature type="non-terminal residue" evidence="3">
    <location>
        <position position="62"/>
    </location>
</feature>
<gene>
    <name evidence="3" type="ORF">METZ01_LOCUS426479</name>
</gene>
<accession>A0A382XSI8</accession>
<dbReference type="SUPFAM" id="SSF51735">
    <property type="entry name" value="NAD(P)-binding Rossmann-fold domains"/>
    <property type="match status" value="1"/>
</dbReference>
<dbReference type="AlphaFoldDB" id="A0A382XSI8"/>
<evidence type="ECO:0000256" key="2">
    <source>
        <dbReference type="ARBA" id="ARBA00023002"/>
    </source>
</evidence>
<dbReference type="Gene3D" id="3.40.50.720">
    <property type="entry name" value="NAD(P)-binding Rossmann-like Domain"/>
    <property type="match status" value="1"/>
</dbReference>
<dbReference type="InterPro" id="IPR036291">
    <property type="entry name" value="NAD(P)-bd_dom_sf"/>
</dbReference>
<dbReference type="PANTHER" id="PTHR43639">
    <property type="entry name" value="OXIDOREDUCTASE, SHORT-CHAIN DEHYDROGENASE/REDUCTASE FAMILY (AFU_ORTHOLOGUE AFUA_5G02870)"/>
    <property type="match status" value="1"/>
</dbReference>
<keyword evidence="2" id="KW-0560">Oxidoreductase</keyword>
<dbReference type="EMBL" id="UINC01169872">
    <property type="protein sequence ID" value="SVD73625.1"/>
    <property type="molecule type" value="Genomic_DNA"/>
</dbReference>
<evidence type="ECO:0008006" key="4">
    <source>
        <dbReference type="Google" id="ProtNLM"/>
    </source>
</evidence>
<dbReference type="InterPro" id="IPR002347">
    <property type="entry name" value="SDR_fam"/>
</dbReference>
<sequence length="62" mass="6238">MTPGIVLVTGAATRIGRAIALALGVAGWGVVVHYHRSKEAAADVVAEIENAGSRAISLAADL</sequence>
<reference evidence="3" key="1">
    <citation type="submission" date="2018-05" db="EMBL/GenBank/DDBJ databases">
        <authorList>
            <person name="Lanie J.A."/>
            <person name="Ng W.-L."/>
            <person name="Kazmierczak K.M."/>
            <person name="Andrzejewski T.M."/>
            <person name="Davidsen T.M."/>
            <person name="Wayne K.J."/>
            <person name="Tettelin H."/>
            <person name="Glass J.I."/>
            <person name="Rusch D."/>
            <person name="Podicherti R."/>
            <person name="Tsui H.-C.T."/>
            <person name="Winkler M.E."/>
        </authorList>
    </citation>
    <scope>NUCLEOTIDE SEQUENCE</scope>
</reference>
<organism evidence="3">
    <name type="scientific">marine metagenome</name>
    <dbReference type="NCBI Taxonomy" id="408172"/>
    <lineage>
        <taxon>unclassified sequences</taxon>
        <taxon>metagenomes</taxon>
        <taxon>ecological metagenomes</taxon>
    </lineage>
</organism>
<name>A0A382XSI8_9ZZZZ</name>
<dbReference type="GO" id="GO:0016491">
    <property type="term" value="F:oxidoreductase activity"/>
    <property type="evidence" value="ECO:0007669"/>
    <property type="project" value="UniProtKB-KW"/>
</dbReference>
<dbReference type="PANTHER" id="PTHR43639:SF1">
    <property type="entry name" value="SHORT-CHAIN DEHYDROGENASE_REDUCTASE FAMILY PROTEIN"/>
    <property type="match status" value="1"/>
</dbReference>
<proteinExistence type="inferred from homology"/>
<evidence type="ECO:0000256" key="1">
    <source>
        <dbReference type="ARBA" id="ARBA00006484"/>
    </source>
</evidence>